<keyword evidence="13" id="KW-1185">Reference proteome</keyword>
<feature type="transmembrane region" description="Helical" evidence="8">
    <location>
        <begin position="175"/>
        <end position="195"/>
    </location>
</feature>
<dbReference type="PANTHER" id="PTHR43495">
    <property type="entry name" value="GABA PERMEASE"/>
    <property type="match status" value="1"/>
</dbReference>
<dbReference type="RefSeq" id="WP_059023023.1">
    <property type="nucleotide sequence ID" value="NZ_LN609302.1"/>
</dbReference>
<feature type="transmembrane region" description="Helical" evidence="8">
    <location>
        <begin position="34"/>
        <end position="53"/>
    </location>
</feature>
<dbReference type="EMBL" id="LN609302">
    <property type="protein sequence ID" value="CEF54415.1"/>
    <property type="molecule type" value="Genomic_DNA"/>
</dbReference>
<evidence type="ECO:0000256" key="2">
    <source>
        <dbReference type="ARBA" id="ARBA00022448"/>
    </source>
</evidence>
<accession>A0A0U5BH08</accession>
<dbReference type="OrthoDB" id="5297508at2"/>
<dbReference type="FunFam" id="1.20.1740.10:FF:000001">
    <property type="entry name" value="Amino acid permease"/>
    <property type="match status" value="1"/>
</dbReference>
<evidence type="ECO:0000256" key="4">
    <source>
        <dbReference type="ARBA" id="ARBA00022970"/>
    </source>
</evidence>
<reference evidence="10" key="2">
    <citation type="submission" date="2014-09" db="EMBL/GenBank/DDBJ databases">
        <authorList>
            <person name="Magalhaes I.L.F."/>
            <person name="Oliveira U."/>
            <person name="Santos F.R."/>
            <person name="Vidigal T.H.D.A."/>
            <person name="Brescovit A.D."/>
            <person name="Santos A.J."/>
        </authorList>
    </citation>
    <scope>NUCLEOTIDE SEQUENCE</scope>
    <source>
        <strain evidence="10">LMG 23848T</strain>
    </source>
</reference>
<evidence type="ECO:0000313" key="10">
    <source>
        <dbReference type="EMBL" id="CEF54415.1"/>
    </source>
</evidence>
<dbReference type="PANTHER" id="PTHR43495:SF1">
    <property type="entry name" value="L-ASPARAGINE PERMEASE"/>
    <property type="match status" value="1"/>
</dbReference>
<keyword evidence="5 8" id="KW-1133">Transmembrane helix</keyword>
<keyword evidence="4" id="KW-0029">Amino-acid transport</keyword>
<feature type="transmembrane region" description="Helical" evidence="8">
    <location>
        <begin position="348"/>
        <end position="371"/>
    </location>
</feature>
<evidence type="ECO:0000256" key="1">
    <source>
        <dbReference type="ARBA" id="ARBA00004141"/>
    </source>
</evidence>
<feature type="transmembrane region" description="Helical" evidence="8">
    <location>
        <begin position="257"/>
        <end position="279"/>
    </location>
</feature>
<dbReference type="GO" id="GO:0006865">
    <property type="term" value="P:amino acid transport"/>
    <property type="evidence" value="ECO:0007669"/>
    <property type="project" value="UniProtKB-KW"/>
</dbReference>
<evidence type="ECO:0000313" key="11">
    <source>
        <dbReference type="EMBL" id="NHO39359.1"/>
    </source>
</evidence>
<evidence type="ECO:0000313" key="12">
    <source>
        <dbReference type="Proteomes" id="UP000068250"/>
    </source>
</evidence>
<feature type="transmembrane region" description="Helical" evidence="8">
    <location>
        <begin position="445"/>
        <end position="465"/>
    </location>
</feature>
<dbReference type="Gene3D" id="1.20.1740.10">
    <property type="entry name" value="Amino acid/polyamine transporter I"/>
    <property type="match status" value="1"/>
</dbReference>
<feature type="transmembrane region" description="Helical" evidence="8">
    <location>
        <begin position="59"/>
        <end position="78"/>
    </location>
</feature>
<evidence type="ECO:0000313" key="13">
    <source>
        <dbReference type="Proteomes" id="UP000657200"/>
    </source>
</evidence>
<feature type="domain" description="Amino acid permease/ SLC12A" evidence="9">
    <location>
        <begin position="32"/>
        <end position="444"/>
    </location>
</feature>
<sequence>MTASSSTPQKTALAGAGKTPEGYHRGLGKRQIQMISLGGAIGTGLFLGAGSRLQAVGPSLALVYLVCGIFAFLMLRALEELVMYRPSSGSFVSYTQEFLGPRASYVAGCMAFFNWAVTGIVDITAVAMYMHFWPSFTAVPQWVFALMALLLVTGMNLTGVKWFGELEFWLSLVKVVALGGFLVLAIIVLAMRVPVDGHTTGLHLVTENGGLFPHGFLPALVLIQGVIFAYASIELIGTAAGECNDVRSVLPQAINNVIWRIAIFYVGTITLLVLLLPWTSYQAGVSPFVTFFSKLGVPGIDSIMNIVVLTAALSSLNSGLYSTGRVLRALALDGSAPRYLKSMNSQSVPSAAILSTVAIYLVGVVLNYYLPSKIFEIMLSMASLGILSTWTFIVLCQMQLRKKIRKGEIAPTSFPMPGAPFTSWITLAFFVGVIGLMAFDYPIGSFTVAGIPVLVLVLALGWRALRNTPPHEPVPQTVPSVVLTEDLIDSHNPSQTNIP</sequence>
<dbReference type="Proteomes" id="UP000068250">
    <property type="component" value="Chromosome I"/>
</dbReference>
<dbReference type="InterPro" id="IPR004841">
    <property type="entry name" value="AA-permease/SLC12A_dom"/>
</dbReference>
<feature type="compositionally biased region" description="Polar residues" evidence="7">
    <location>
        <begin position="1"/>
        <end position="10"/>
    </location>
</feature>
<evidence type="ECO:0000259" key="9">
    <source>
        <dbReference type="Pfam" id="PF00324"/>
    </source>
</evidence>
<dbReference type="PIRSF" id="PIRSF006060">
    <property type="entry name" value="AA_transporter"/>
    <property type="match status" value="1"/>
</dbReference>
<dbReference type="GO" id="GO:0016020">
    <property type="term" value="C:membrane"/>
    <property type="evidence" value="ECO:0007669"/>
    <property type="project" value="UniProtKB-SubCell"/>
</dbReference>
<feature type="transmembrane region" description="Helical" evidence="8">
    <location>
        <begin position="299"/>
        <end position="320"/>
    </location>
</feature>
<feature type="region of interest" description="Disordered" evidence="7">
    <location>
        <begin position="1"/>
        <end position="22"/>
    </location>
</feature>
<comment type="subcellular location">
    <subcellularLocation>
        <location evidence="1">Membrane</location>
        <topology evidence="1">Multi-pass membrane protein</topology>
    </subcellularLocation>
</comment>
<dbReference type="PATRIC" id="fig|431306.5.peg.750"/>
<keyword evidence="3 8" id="KW-0812">Transmembrane</keyword>
<feature type="transmembrane region" description="Helical" evidence="8">
    <location>
        <begin position="105"/>
        <end position="130"/>
    </location>
</feature>
<dbReference type="AlphaFoldDB" id="A0A0U5BH08"/>
<protein>
    <submittedName>
        <fullName evidence="10 11">Amino acid permease</fullName>
    </submittedName>
</protein>
<evidence type="ECO:0000256" key="6">
    <source>
        <dbReference type="ARBA" id="ARBA00023136"/>
    </source>
</evidence>
<reference evidence="12" key="1">
    <citation type="submission" date="2014-09" db="EMBL/GenBank/DDBJ databases">
        <authorList>
            <person name="Illeghems K.G."/>
        </authorList>
    </citation>
    <scope>NUCLEOTIDE SEQUENCE [LARGE SCALE GENOMIC DNA]</scope>
    <source>
        <strain evidence="12">LMG 23848T</strain>
    </source>
</reference>
<feature type="transmembrane region" description="Helical" evidence="8">
    <location>
        <begin position="377"/>
        <end position="400"/>
    </location>
</feature>
<dbReference type="EMBL" id="WOTE01000003">
    <property type="protein sequence ID" value="NHO39359.1"/>
    <property type="molecule type" value="Genomic_DNA"/>
</dbReference>
<dbReference type="GO" id="GO:0055085">
    <property type="term" value="P:transmembrane transport"/>
    <property type="evidence" value="ECO:0007669"/>
    <property type="project" value="InterPro"/>
</dbReference>
<gene>
    <name evidence="10" type="primary">ansP</name>
    <name evidence="10" type="ORF">AGA_770</name>
    <name evidence="11" type="ORF">GOB80_06600</name>
</gene>
<feature type="transmembrane region" description="Helical" evidence="8">
    <location>
        <begin position="421"/>
        <end position="439"/>
    </location>
</feature>
<feature type="transmembrane region" description="Helical" evidence="8">
    <location>
        <begin position="142"/>
        <end position="163"/>
    </location>
</feature>
<evidence type="ECO:0000256" key="5">
    <source>
        <dbReference type="ARBA" id="ARBA00022989"/>
    </source>
</evidence>
<keyword evidence="6 8" id="KW-0472">Membrane</keyword>
<dbReference type="Pfam" id="PF00324">
    <property type="entry name" value="AA_permease"/>
    <property type="match status" value="1"/>
</dbReference>
<dbReference type="STRING" id="431306.AGA_770"/>
<name>A0A0U5BH08_9PROT</name>
<keyword evidence="2" id="KW-0813">Transport</keyword>
<reference evidence="11 13" key="3">
    <citation type="journal article" date="2020" name="Int. J. Syst. Evol. Microbiol.">
        <title>Novel acetic acid bacteria from cider fermentations: Acetobacter conturbans sp. nov. and Acetobacter fallax sp. nov.</title>
        <authorList>
            <person name="Sombolestani A.S."/>
            <person name="Cleenwerck I."/>
            <person name="Cnockaert M."/>
            <person name="Borremans W."/>
            <person name="Wieme A.D."/>
            <person name="De Vuyst L."/>
            <person name="Vandamme P."/>
        </authorList>
    </citation>
    <scope>NUCLEOTIDE SEQUENCE [LARGE SCALE GENOMIC DNA]</scope>
    <source>
        <strain evidence="11 13">LMG 23848</strain>
    </source>
</reference>
<organism evidence="10 12">
    <name type="scientific">Acetobacter ghanensis</name>
    <dbReference type="NCBI Taxonomy" id="431306"/>
    <lineage>
        <taxon>Bacteria</taxon>
        <taxon>Pseudomonadati</taxon>
        <taxon>Pseudomonadota</taxon>
        <taxon>Alphaproteobacteria</taxon>
        <taxon>Acetobacterales</taxon>
        <taxon>Acetobacteraceae</taxon>
        <taxon>Acetobacter</taxon>
    </lineage>
</organism>
<evidence type="ECO:0000256" key="8">
    <source>
        <dbReference type="SAM" id="Phobius"/>
    </source>
</evidence>
<feature type="transmembrane region" description="Helical" evidence="8">
    <location>
        <begin position="215"/>
        <end position="236"/>
    </location>
</feature>
<evidence type="ECO:0000256" key="7">
    <source>
        <dbReference type="SAM" id="MobiDB-lite"/>
    </source>
</evidence>
<proteinExistence type="predicted"/>
<dbReference type="Proteomes" id="UP000657200">
    <property type="component" value="Unassembled WGS sequence"/>
</dbReference>
<evidence type="ECO:0000256" key="3">
    <source>
        <dbReference type="ARBA" id="ARBA00022692"/>
    </source>
</evidence>